<evidence type="ECO:0000256" key="10">
    <source>
        <dbReference type="SAM" id="Phobius"/>
    </source>
</evidence>
<gene>
    <name evidence="13" type="ORF">SEMRO_1106_G241990.1</name>
</gene>
<evidence type="ECO:0000256" key="4">
    <source>
        <dbReference type="ARBA" id="ARBA00022737"/>
    </source>
</evidence>
<evidence type="ECO:0000256" key="7">
    <source>
        <dbReference type="ARBA" id="ARBA00023180"/>
    </source>
</evidence>
<keyword evidence="13" id="KW-0675">Receptor</keyword>
<keyword evidence="7" id="KW-0325">Glycoprotein</keyword>
<keyword evidence="3 11" id="KW-0732">Signal</keyword>
<proteinExistence type="predicted"/>
<feature type="transmembrane region" description="Helical" evidence="10">
    <location>
        <begin position="525"/>
        <end position="546"/>
    </location>
</feature>
<feature type="compositionally biased region" description="Pro residues" evidence="9">
    <location>
        <begin position="459"/>
        <end position="469"/>
    </location>
</feature>
<feature type="compositionally biased region" description="Low complexity" evidence="9">
    <location>
        <begin position="392"/>
        <end position="408"/>
    </location>
</feature>
<evidence type="ECO:0000256" key="3">
    <source>
        <dbReference type="ARBA" id="ARBA00022729"/>
    </source>
</evidence>
<dbReference type="InterPro" id="IPR056858">
    <property type="entry name" value="VSR_TRX"/>
</dbReference>
<feature type="signal peptide" evidence="11">
    <location>
        <begin position="1"/>
        <end position="24"/>
    </location>
</feature>
<feature type="chain" id="PRO_5040357920" evidence="11">
    <location>
        <begin position="25"/>
        <end position="607"/>
    </location>
</feature>
<feature type="compositionally biased region" description="Low complexity" evidence="9">
    <location>
        <begin position="339"/>
        <end position="349"/>
    </location>
</feature>
<sequence>MTRYRFSSCRVLLLLLAVTCSVHGNNSDNNDNTNVFVESFDNFAISAGASSAAGLINPIKLAFWTTPNRDWSSTLLGRLEGLVTRFDDAHLVVLHPHQAVTDHDGECRAERVDDMTEDCLANCVNLGRYCYIDFDLQDDDNKDETHAGLTGADIVEESVRRLCVWKEYAHTNVTKLFEYVALLKSTNCDMSLSDNCIHRVFDQAGIDDVKIQDCFHNSGGVGPQIDTKNDILDQELHRTKHILTTNQNLTSYDLFPHLAINSFVMTNLTAMSDWQIMASVCNAFPMPKPALCDFCLLECPHGNDNHDPTRQCLWDLTCGDDRNLDDWMLGTGPVFGANGTYANNNNTQTEIDDTAEPPTEEPKEDEPEETTEPPPENTQDSAPEDVPPPPNTTETINNATDVDSTTTEESIDDTTLPEVSNTTTNDNNETQAEPLPKPPPANDHGSTPTVQTPQTPTAAPRPKPTPNLPPYMGNGVLPQPPSQPSKHTPAQPPHTRAPHGSSSGGSLAHTPAKKKAPNTTDPKQALSGILVAVLCVSVVIAGAVFYRRYTSGKEFYAVAADREEGGLASTASHATASDLELHVEMGHTKVGSNGYAPPASASRGTWS</sequence>
<dbReference type="GO" id="GO:0012505">
    <property type="term" value="C:endomembrane system"/>
    <property type="evidence" value="ECO:0007669"/>
    <property type="project" value="UniProtKB-SubCell"/>
</dbReference>
<name>A0A9N8EHI1_9STRA</name>
<keyword evidence="4" id="KW-0677">Repeat</keyword>
<organism evidence="13 14">
    <name type="scientific">Seminavis robusta</name>
    <dbReference type="NCBI Taxonomy" id="568900"/>
    <lineage>
        <taxon>Eukaryota</taxon>
        <taxon>Sar</taxon>
        <taxon>Stramenopiles</taxon>
        <taxon>Ochrophyta</taxon>
        <taxon>Bacillariophyta</taxon>
        <taxon>Bacillariophyceae</taxon>
        <taxon>Bacillariophycidae</taxon>
        <taxon>Naviculales</taxon>
        <taxon>Naviculaceae</taxon>
        <taxon>Seminavis</taxon>
    </lineage>
</organism>
<dbReference type="OrthoDB" id="10045365at2759"/>
<keyword evidence="6 10" id="KW-0472">Membrane</keyword>
<protein>
    <submittedName>
        <fullName evidence="13">Vacuolar-sorting receptor</fullName>
    </submittedName>
</protein>
<dbReference type="Proteomes" id="UP001153069">
    <property type="component" value="Unassembled WGS sequence"/>
</dbReference>
<feature type="compositionally biased region" description="Acidic residues" evidence="9">
    <location>
        <begin position="350"/>
        <end position="371"/>
    </location>
</feature>
<keyword evidence="14" id="KW-1185">Reference proteome</keyword>
<evidence type="ECO:0000256" key="11">
    <source>
        <dbReference type="SAM" id="SignalP"/>
    </source>
</evidence>
<evidence type="ECO:0000256" key="8">
    <source>
        <dbReference type="ARBA" id="ARBA00037847"/>
    </source>
</evidence>
<evidence type="ECO:0000259" key="12">
    <source>
        <dbReference type="Pfam" id="PF25011"/>
    </source>
</evidence>
<evidence type="ECO:0000313" key="13">
    <source>
        <dbReference type="EMBL" id="CAB9520485.1"/>
    </source>
</evidence>
<dbReference type="AlphaFoldDB" id="A0A9N8EHI1"/>
<feature type="domain" description="Vacuolar sorting receptor thioredoxin-like" evidence="12">
    <location>
        <begin position="63"/>
        <end position="265"/>
    </location>
</feature>
<feature type="compositionally biased region" description="Polar residues" evidence="9">
    <location>
        <begin position="417"/>
        <end position="431"/>
    </location>
</feature>
<comment type="caution">
    <text evidence="13">The sequence shown here is derived from an EMBL/GenBank/DDBJ whole genome shotgun (WGS) entry which is preliminary data.</text>
</comment>
<keyword evidence="5 10" id="KW-1133">Transmembrane helix</keyword>
<dbReference type="PANTHER" id="PTHR22702">
    <property type="entry name" value="PROTEASE-ASSOCIATED DOMAIN-CONTAINING PROTEIN"/>
    <property type="match status" value="1"/>
</dbReference>
<accession>A0A9N8EHI1</accession>
<dbReference type="Pfam" id="PF25011">
    <property type="entry name" value="VSR_TRX"/>
    <property type="match status" value="1"/>
</dbReference>
<keyword evidence="2 10" id="KW-0812">Transmembrane</keyword>
<comment type="subcellular location">
    <subcellularLocation>
        <location evidence="8">Endomembrane system</location>
        <topology evidence="8">Single-pass membrane protein</topology>
    </subcellularLocation>
    <subcellularLocation>
        <location evidence="1">Membrane</location>
        <topology evidence="1">Single-pass type I membrane protein</topology>
    </subcellularLocation>
</comment>
<dbReference type="GO" id="GO:0016020">
    <property type="term" value="C:membrane"/>
    <property type="evidence" value="ECO:0007669"/>
    <property type="project" value="UniProtKB-SubCell"/>
</dbReference>
<evidence type="ECO:0000256" key="9">
    <source>
        <dbReference type="SAM" id="MobiDB-lite"/>
    </source>
</evidence>
<feature type="compositionally biased region" description="Low complexity" evidence="9">
    <location>
        <begin position="447"/>
        <end position="458"/>
    </location>
</feature>
<reference evidence="13" key="1">
    <citation type="submission" date="2020-06" db="EMBL/GenBank/DDBJ databases">
        <authorList>
            <consortium name="Plant Systems Biology data submission"/>
        </authorList>
    </citation>
    <scope>NUCLEOTIDE SEQUENCE</scope>
    <source>
        <strain evidence="13">D6</strain>
    </source>
</reference>
<dbReference type="PANTHER" id="PTHR22702:SF1">
    <property type="entry name" value="PROTEASE-ASSOCIATED DOMAIN-CONTAINING PROTEIN 1"/>
    <property type="match status" value="1"/>
</dbReference>
<evidence type="ECO:0000313" key="14">
    <source>
        <dbReference type="Proteomes" id="UP001153069"/>
    </source>
</evidence>
<dbReference type="EMBL" id="CAICTM010001104">
    <property type="protein sequence ID" value="CAB9520485.1"/>
    <property type="molecule type" value="Genomic_DNA"/>
</dbReference>
<evidence type="ECO:0000256" key="6">
    <source>
        <dbReference type="ARBA" id="ARBA00023136"/>
    </source>
</evidence>
<evidence type="ECO:0000256" key="1">
    <source>
        <dbReference type="ARBA" id="ARBA00004479"/>
    </source>
</evidence>
<evidence type="ECO:0000256" key="2">
    <source>
        <dbReference type="ARBA" id="ARBA00022692"/>
    </source>
</evidence>
<evidence type="ECO:0000256" key="5">
    <source>
        <dbReference type="ARBA" id="ARBA00022989"/>
    </source>
</evidence>
<feature type="region of interest" description="Disordered" evidence="9">
    <location>
        <begin position="339"/>
        <end position="521"/>
    </location>
</feature>